<evidence type="ECO:0000313" key="2">
    <source>
        <dbReference type="Proteomes" id="UP000297452"/>
    </source>
</evidence>
<proteinExistence type="predicted"/>
<dbReference type="EMBL" id="PQXJ01000020">
    <property type="protein sequence ID" value="TGO68786.1"/>
    <property type="molecule type" value="Genomic_DNA"/>
</dbReference>
<comment type="caution">
    <text evidence="1">The sequence shown here is derived from an EMBL/GenBank/DDBJ whole genome shotgun (WGS) entry which is preliminary data.</text>
</comment>
<reference evidence="1 2" key="1">
    <citation type="submission" date="2017-12" db="EMBL/GenBank/DDBJ databases">
        <title>Comparative genomics of Botrytis spp.</title>
        <authorList>
            <person name="Valero-Jimenez C.A."/>
            <person name="Tapia P."/>
            <person name="Veloso J."/>
            <person name="Silva-Moreno E."/>
            <person name="Staats M."/>
            <person name="Valdes J.H."/>
            <person name="Van Kan J.A.L."/>
        </authorList>
    </citation>
    <scope>NUCLEOTIDE SEQUENCE [LARGE SCALE GENOMIC DNA]</scope>
    <source>
        <strain evidence="1 2">MUCL2120</strain>
    </source>
</reference>
<name>A0A4Z1J5C8_9HELO</name>
<evidence type="ECO:0000313" key="1">
    <source>
        <dbReference type="EMBL" id="TGO68786.1"/>
    </source>
</evidence>
<gene>
    <name evidence="1" type="ORF">BOTNAR_0020g00600</name>
</gene>
<accession>A0A4Z1J5C8</accession>
<sequence length="59" mass="6651">MKQQLSKFVAMIPLNSGTLLEINVLRIVASQINRTSCAECIEAQFYSSEENKDVGFRDL</sequence>
<dbReference type="Proteomes" id="UP000297452">
    <property type="component" value="Unassembled WGS sequence"/>
</dbReference>
<keyword evidence="2" id="KW-1185">Reference proteome</keyword>
<organism evidence="1 2">
    <name type="scientific">Botryotinia narcissicola</name>
    <dbReference type="NCBI Taxonomy" id="278944"/>
    <lineage>
        <taxon>Eukaryota</taxon>
        <taxon>Fungi</taxon>
        <taxon>Dikarya</taxon>
        <taxon>Ascomycota</taxon>
        <taxon>Pezizomycotina</taxon>
        <taxon>Leotiomycetes</taxon>
        <taxon>Helotiales</taxon>
        <taxon>Sclerotiniaceae</taxon>
        <taxon>Botryotinia</taxon>
    </lineage>
</organism>
<dbReference type="AlphaFoldDB" id="A0A4Z1J5C8"/>
<protein>
    <submittedName>
        <fullName evidence="1">Uncharacterized protein</fullName>
    </submittedName>
</protein>